<dbReference type="Proteomes" id="UP000290572">
    <property type="component" value="Unassembled WGS sequence"/>
</dbReference>
<dbReference type="InterPro" id="IPR050621">
    <property type="entry name" value="Tudor_domain_containing"/>
</dbReference>
<dbReference type="GO" id="GO:0030154">
    <property type="term" value="P:cell differentiation"/>
    <property type="evidence" value="ECO:0007669"/>
    <property type="project" value="UniProtKB-KW"/>
</dbReference>
<reference evidence="10 11" key="1">
    <citation type="submission" date="2018-03" db="EMBL/GenBank/DDBJ databases">
        <title>Draft genome sequence of Rohu Carp (Labeo rohita).</title>
        <authorList>
            <person name="Das P."/>
            <person name="Kushwaha B."/>
            <person name="Joshi C.G."/>
            <person name="Kumar D."/>
            <person name="Nagpure N.S."/>
            <person name="Sahoo L."/>
            <person name="Das S.P."/>
            <person name="Bit A."/>
            <person name="Patnaik S."/>
            <person name="Meher P.K."/>
            <person name="Jayasankar P."/>
            <person name="Koringa P.G."/>
            <person name="Patel N.V."/>
            <person name="Hinsu A.T."/>
            <person name="Kumar R."/>
            <person name="Pandey M."/>
            <person name="Agarwal S."/>
            <person name="Srivastava S."/>
            <person name="Singh M."/>
            <person name="Iquebal M.A."/>
            <person name="Jaiswal S."/>
            <person name="Angadi U.B."/>
            <person name="Kumar N."/>
            <person name="Raza M."/>
            <person name="Shah T.M."/>
            <person name="Rai A."/>
            <person name="Jena J.K."/>
        </authorList>
    </citation>
    <scope>NUCLEOTIDE SEQUENCE [LARGE SCALE GENOMIC DNA]</scope>
    <source>
        <strain evidence="10">DASCIFA01</strain>
        <tissue evidence="10">Testis</tissue>
    </source>
</reference>
<dbReference type="PANTHER" id="PTHR22948">
    <property type="entry name" value="TUDOR DOMAIN CONTAINING PROTEIN"/>
    <property type="match status" value="1"/>
</dbReference>
<evidence type="ECO:0000259" key="9">
    <source>
        <dbReference type="PROSITE" id="PS51644"/>
    </source>
</evidence>
<feature type="region of interest" description="Disordered" evidence="8">
    <location>
        <begin position="284"/>
        <end position="304"/>
    </location>
</feature>
<accession>A0A498MBP1</accession>
<dbReference type="Gene3D" id="3.30.420.610">
    <property type="entry name" value="LOTUS domain-like"/>
    <property type="match status" value="3"/>
</dbReference>
<dbReference type="GO" id="GO:0007283">
    <property type="term" value="P:spermatogenesis"/>
    <property type="evidence" value="ECO:0007669"/>
    <property type="project" value="UniProtKB-KW"/>
</dbReference>
<feature type="region of interest" description="Disordered" evidence="8">
    <location>
        <begin position="344"/>
        <end position="363"/>
    </location>
</feature>
<evidence type="ECO:0000256" key="5">
    <source>
        <dbReference type="ARBA" id="ARBA00022782"/>
    </source>
</evidence>
<dbReference type="EMBL" id="QBIY01012713">
    <property type="protein sequence ID" value="RXN18528.1"/>
    <property type="molecule type" value="Genomic_DNA"/>
</dbReference>
<evidence type="ECO:0000313" key="11">
    <source>
        <dbReference type="Proteomes" id="UP000290572"/>
    </source>
</evidence>
<dbReference type="SUPFAM" id="SSF63748">
    <property type="entry name" value="Tudor/PWWP/MBT"/>
    <property type="match status" value="2"/>
</dbReference>
<comment type="similarity">
    <text evidence="2">Belongs to the TDRD7 family.</text>
</comment>
<feature type="compositionally biased region" description="Polar residues" evidence="8">
    <location>
        <begin position="294"/>
        <end position="304"/>
    </location>
</feature>
<feature type="compositionally biased region" description="Polar residues" evidence="8">
    <location>
        <begin position="143"/>
        <end position="156"/>
    </location>
</feature>
<proteinExistence type="evidence at protein level"/>
<dbReference type="Gene3D" id="2.30.30.140">
    <property type="match status" value="1"/>
</dbReference>
<dbReference type="InterPro" id="IPR035437">
    <property type="entry name" value="SNase_OB-fold_sf"/>
</dbReference>
<keyword evidence="5" id="KW-0221">Differentiation</keyword>
<dbReference type="GO" id="GO:0005737">
    <property type="term" value="C:cytoplasm"/>
    <property type="evidence" value="ECO:0007669"/>
    <property type="project" value="UniProtKB-SubCell"/>
</dbReference>
<dbReference type="InterPro" id="IPR041966">
    <property type="entry name" value="LOTUS-like"/>
</dbReference>
<evidence type="ECO:0000313" key="10">
    <source>
        <dbReference type="EMBL" id="RXN18528.1"/>
    </source>
</evidence>
<evidence type="ECO:0000256" key="1">
    <source>
        <dbReference type="ARBA" id="ARBA00004496"/>
    </source>
</evidence>
<dbReference type="PROSITE" id="PS51644">
    <property type="entry name" value="HTH_OST"/>
    <property type="match status" value="2"/>
</dbReference>
<dbReference type="AlphaFoldDB" id="A0A498MBP1"/>
<gene>
    <name evidence="10" type="ORF">ROHU_026135</name>
</gene>
<keyword evidence="11" id="KW-1185">Reference proteome</keyword>
<dbReference type="PANTHER" id="PTHR22948:SF14">
    <property type="entry name" value="TUDOR DOMAIN-CONTAINING PROTEIN 7"/>
    <property type="match status" value="1"/>
</dbReference>
<dbReference type="Pfam" id="PF12872">
    <property type="entry name" value="OST-HTH"/>
    <property type="match status" value="2"/>
</dbReference>
<evidence type="ECO:0000256" key="7">
    <source>
        <dbReference type="ARBA" id="ARBA00022884"/>
    </source>
</evidence>
<keyword evidence="4" id="KW-0677">Repeat</keyword>
<name>A0A498MBP1_LABRO</name>
<dbReference type="GO" id="GO:0003723">
    <property type="term" value="F:RNA binding"/>
    <property type="evidence" value="ECO:0007669"/>
    <property type="project" value="UniProtKB-KW"/>
</dbReference>
<evidence type="ECO:0000256" key="6">
    <source>
        <dbReference type="ARBA" id="ARBA00022871"/>
    </source>
</evidence>
<feature type="region of interest" description="Disordered" evidence="8">
    <location>
        <begin position="115"/>
        <end position="179"/>
    </location>
</feature>
<evidence type="ECO:0000256" key="4">
    <source>
        <dbReference type="ARBA" id="ARBA00022737"/>
    </source>
</evidence>
<keyword evidence="6" id="KW-0744">Spermatogenesis</keyword>
<protein>
    <submittedName>
        <fullName evidence="10">Tudor domain-containing 7A-like protein</fullName>
    </submittedName>
</protein>
<dbReference type="Gene3D" id="2.40.50.90">
    <property type="match status" value="2"/>
</dbReference>
<dbReference type="STRING" id="84645.A0A498MBP1"/>
<comment type="subcellular location">
    <subcellularLocation>
        <location evidence="1">Cytoplasm</location>
    </subcellularLocation>
</comment>
<keyword evidence="3" id="KW-0963">Cytoplasm</keyword>
<evidence type="ECO:0007829" key="12">
    <source>
        <dbReference type="PeptideAtlas" id="A0A498MBP1"/>
    </source>
</evidence>
<evidence type="ECO:0000256" key="2">
    <source>
        <dbReference type="ARBA" id="ARBA00007740"/>
    </source>
</evidence>
<keyword evidence="7" id="KW-0694">RNA-binding</keyword>
<sequence length="924" mass="103412">MSDLELVKKMLRAVLQSSKHGVAMARLQGDYRALTGEVIPYRQFGHGSLESFLRSIPGVVRLERSSAGEVMCFAGVCEETAHIAQLVARQKNVKKSGCSKLLNFQMRAKSSSLFSHNVKPRLSLRQPGHMTHSTRSSTSKSSFYPNQRQIYSTDLPSSRVPARQLNRRSPGLEGNTFAPNKFNTEIKTVKTSGTPAQQKPVNRADVEVVQGRIKQLLQKYCSGVWLSKIPQLYRNMFKEELHMHKEVETWTHICTVEKPGSNNIVDRLVYPVLEPVPKPSTVPAVSPCKHASPNAKQPTPAQQTTRTLRTLAINIPTLAQKSHMPLSPTSPTSTKLDFTLPETPKAHPHSLITPPSTPPSHQPLTPEIKQKLRQLLNKYSQGLWAHALPQLFQEAFGFVGEDYSKALEVLEEAMLQFYNTVGAGLCLLSPKIGQLVAVALEEDAVLRAQVHLVTEDSVKVYCVDHGFFEVVSRKKILQLRDQFLALPFQATTCQLAGLEPFNTHAVVLKTLESLAVGCTLLAEIVEREDPPLVVLYDTSQNDDVNVNAVCLKSLQDRSMENPLQVNSVYTNVCVTNVCSDGSIYCQLPSRGQAKLKDIMDKIEAHFISQIINLHGSQVLDILFLDLGLPASLEVSELREIPPIYLKELITIPPQIVKLDETRIVHVYLFTGNGAQDLQCSVNRQLASCPFWKRDVQFSRIARVSEPVLLEAGDSPYTSPAQSNARTLPPPLDLPLVGQNMDVFVSVACHPGHFVLQPWQDLYKLVVLMGEMILYYNKQEVTQTHIQKNSVYAAKIDNNWHRVLVKGVLANGLVSVYELDYGKYELINYSQLQPLIDEFRQLPFQGISAQLAGVKQGVWGEEASMVFRNHVEKKPLVAQIESVEGGEWPWERKLSVYLVDTTQEDNDIWIHNIMVEFLDEINRAA</sequence>
<dbReference type="InterPro" id="IPR025605">
    <property type="entry name" value="OST-HTH/LOTUS_dom"/>
</dbReference>
<keyword evidence="12" id="KW-1267">Proteomics identification</keyword>
<organism evidence="10 11">
    <name type="scientific">Labeo rohita</name>
    <name type="common">Indian major carp</name>
    <name type="synonym">Cyprinus rohita</name>
    <dbReference type="NCBI Taxonomy" id="84645"/>
    <lineage>
        <taxon>Eukaryota</taxon>
        <taxon>Metazoa</taxon>
        <taxon>Chordata</taxon>
        <taxon>Craniata</taxon>
        <taxon>Vertebrata</taxon>
        <taxon>Euteleostomi</taxon>
        <taxon>Actinopterygii</taxon>
        <taxon>Neopterygii</taxon>
        <taxon>Teleostei</taxon>
        <taxon>Ostariophysi</taxon>
        <taxon>Cypriniformes</taxon>
        <taxon>Cyprinidae</taxon>
        <taxon>Labeoninae</taxon>
        <taxon>Labeonini</taxon>
        <taxon>Labeo</taxon>
    </lineage>
</organism>
<feature type="domain" description="HTH OST-type" evidence="9">
    <location>
        <begin position="3"/>
        <end position="76"/>
    </location>
</feature>
<dbReference type="SMART" id="SM00333">
    <property type="entry name" value="TUDOR"/>
    <property type="match status" value="2"/>
</dbReference>
<dbReference type="InterPro" id="IPR002999">
    <property type="entry name" value="Tudor"/>
</dbReference>
<feature type="compositionally biased region" description="Low complexity" evidence="8">
    <location>
        <begin position="131"/>
        <end position="142"/>
    </location>
</feature>
<dbReference type="Pfam" id="PF00567">
    <property type="entry name" value="TUDOR"/>
    <property type="match status" value="2"/>
</dbReference>
<evidence type="ECO:0000256" key="3">
    <source>
        <dbReference type="ARBA" id="ARBA00022490"/>
    </source>
</evidence>
<dbReference type="FunFam" id="2.30.30.140:FF:000065">
    <property type="entry name" value="tudor domain-containing protein 7"/>
    <property type="match status" value="1"/>
</dbReference>
<evidence type="ECO:0000256" key="8">
    <source>
        <dbReference type="SAM" id="MobiDB-lite"/>
    </source>
</evidence>
<dbReference type="FunFam" id="3.30.420.610:FF:000008">
    <property type="entry name" value="Tudor domain-containing protein 7"/>
    <property type="match status" value="1"/>
</dbReference>
<comment type="caution">
    <text evidence="10">The sequence shown here is derived from an EMBL/GenBank/DDBJ whole genome shotgun (WGS) entry which is preliminary data.</text>
</comment>
<feature type="domain" description="HTH OST-type" evidence="9">
    <location>
        <begin position="205"/>
        <end position="270"/>
    </location>
</feature>